<keyword evidence="1" id="KW-1133">Transmembrane helix</keyword>
<dbReference type="EMBL" id="JAUTWS010000027">
    <property type="protein sequence ID" value="MDO9711333.1"/>
    <property type="molecule type" value="Genomic_DNA"/>
</dbReference>
<proteinExistence type="predicted"/>
<sequence length="141" mass="14595">MARERADTTATTGLGLSRGTLLRAALAGGVLLAAVGGIAWLGGERKAAGPLETYRRLGSTAGAAALERDLRAQFPTGTPAAPLIRHLESQGFACSPQGAAWRCTHAAPGAETGRIWRAEVTIAVERETVSGVTARFSDAIR</sequence>
<evidence type="ECO:0000256" key="1">
    <source>
        <dbReference type="SAM" id="Phobius"/>
    </source>
</evidence>
<keyword evidence="1" id="KW-0472">Membrane</keyword>
<feature type="transmembrane region" description="Helical" evidence="1">
    <location>
        <begin position="20"/>
        <end position="41"/>
    </location>
</feature>
<name>A0ABT9E598_9PROT</name>
<protein>
    <recommendedName>
        <fullName evidence="4">DUF4333 domain-containing protein</fullName>
    </recommendedName>
</protein>
<keyword evidence="3" id="KW-1185">Reference proteome</keyword>
<dbReference type="RefSeq" id="WP_305106192.1">
    <property type="nucleotide sequence ID" value="NZ_JAUTWS010000027.1"/>
</dbReference>
<reference evidence="2 3" key="1">
    <citation type="submission" date="2023-08" db="EMBL/GenBank/DDBJ databases">
        <title>The draft genome sequence of Paracraurococcus sp. LOR1-02.</title>
        <authorList>
            <person name="Kingkaew E."/>
            <person name="Tanasupawat S."/>
        </authorList>
    </citation>
    <scope>NUCLEOTIDE SEQUENCE [LARGE SCALE GENOMIC DNA]</scope>
    <source>
        <strain evidence="2 3">LOR1-02</strain>
    </source>
</reference>
<comment type="caution">
    <text evidence="2">The sequence shown here is derived from an EMBL/GenBank/DDBJ whole genome shotgun (WGS) entry which is preliminary data.</text>
</comment>
<evidence type="ECO:0000313" key="2">
    <source>
        <dbReference type="EMBL" id="MDO9711333.1"/>
    </source>
</evidence>
<gene>
    <name evidence="2" type="ORF">Q7A36_23490</name>
</gene>
<organism evidence="2 3">
    <name type="scientific">Paracraurococcus lichenis</name>
    <dbReference type="NCBI Taxonomy" id="3064888"/>
    <lineage>
        <taxon>Bacteria</taxon>
        <taxon>Pseudomonadati</taxon>
        <taxon>Pseudomonadota</taxon>
        <taxon>Alphaproteobacteria</taxon>
        <taxon>Acetobacterales</taxon>
        <taxon>Roseomonadaceae</taxon>
        <taxon>Paracraurococcus</taxon>
    </lineage>
</organism>
<dbReference type="Proteomes" id="UP001243009">
    <property type="component" value="Unassembled WGS sequence"/>
</dbReference>
<accession>A0ABT9E598</accession>
<evidence type="ECO:0000313" key="3">
    <source>
        <dbReference type="Proteomes" id="UP001243009"/>
    </source>
</evidence>
<evidence type="ECO:0008006" key="4">
    <source>
        <dbReference type="Google" id="ProtNLM"/>
    </source>
</evidence>
<keyword evidence="1" id="KW-0812">Transmembrane</keyword>